<reference evidence="2" key="1">
    <citation type="submission" date="2017-01" db="EMBL/GenBank/DDBJ databases">
        <authorList>
            <person name="Varghese N."/>
            <person name="Submissions S."/>
        </authorList>
    </citation>
    <scope>NUCLEOTIDE SEQUENCE [LARGE SCALE GENOMIC DNA]</scope>
    <source>
        <strain evidence="2">DSM 18017</strain>
    </source>
</reference>
<sequence length="486" mass="56817">MIPLSDFSGKIIQSTPAEITEFISGNRNLLKLMFINLDITKDNTDRCSSILVHLGVLQLPQEEEESNEIQFLYKELGLYFKKANNKGLVSNCSNHLTENIFKNRLKSWLHHKLYLSADSHCKLFENYVVKLSAAITDGDEDYENDVLRDLHSYYLETVALLERLNLHELKEQFQQLFENDELIEKYQLLNIYQQNKHQFTAEVVIGEGIEKIYEPSVFAEELFEDKFLRYIRTHEDTVWYQVLLGYDTYTIRKKIINFGQAHFDNTYGSLTANDIVKLYSYFNMRKHYYSTLHLLERFNRIHNFHQTNGRIKFIDVGCGPATSAIALIDHLHAINGDSVSFDYFGVDYYTSMREEAANMMTNEVYLNDGSVMYIKRLGNIDYDLLSNANSIYINTCYLFASDSLDEEELAHDVMNIRRAKEDIPFYILFQNTTEHSKNVKYNAFKGFLGDFKVLFGESSLIRYNNRRNSYHPPTEETVAFEILELL</sequence>
<protein>
    <recommendedName>
        <fullName evidence="3">Methyltransferase domain-containing protein</fullName>
    </recommendedName>
</protein>
<name>A0A1N7KKY9_9FLAO</name>
<dbReference type="STRING" id="373668.SAMN05421786_101569"/>
<dbReference type="RefSeq" id="WP_076549749.1">
    <property type="nucleotide sequence ID" value="NZ_FTOL01000001.1"/>
</dbReference>
<dbReference type="AlphaFoldDB" id="A0A1N7KKY9"/>
<dbReference type="OrthoDB" id="9757917at2"/>
<accession>A0A1N7KKY9</accession>
<evidence type="ECO:0000313" key="1">
    <source>
        <dbReference type="EMBL" id="SIS62281.1"/>
    </source>
</evidence>
<organism evidence="1 2">
    <name type="scientific">Chryseobacterium ureilyticum</name>
    <dbReference type="NCBI Taxonomy" id="373668"/>
    <lineage>
        <taxon>Bacteria</taxon>
        <taxon>Pseudomonadati</taxon>
        <taxon>Bacteroidota</taxon>
        <taxon>Flavobacteriia</taxon>
        <taxon>Flavobacteriales</taxon>
        <taxon>Weeksellaceae</taxon>
        <taxon>Chryseobacterium group</taxon>
        <taxon>Chryseobacterium</taxon>
    </lineage>
</organism>
<dbReference type="SUPFAM" id="SSF53335">
    <property type="entry name" value="S-adenosyl-L-methionine-dependent methyltransferases"/>
    <property type="match status" value="1"/>
</dbReference>
<evidence type="ECO:0000313" key="2">
    <source>
        <dbReference type="Proteomes" id="UP000186744"/>
    </source>
</evidence>
<keyword evidence="2" id="KW-1185">Reference proteome</keyword>
<dbReference type="Proteomes" id="UP000186744">
    <property type="component" value="Unassembled WGS sequence"/>
</dbReference>
<dbReference type="InterPro" id="IPR029063">
    <property type="entry name" value="SAM-dependent_MTases_sf"/>
</dbReference>
<evidence type="ECO:0008006" key="3">
    <source>
        <dbReference type="Google" id="ProtNLM"/>
    </source>
</evidence>
<gene>
    <name evidence="1" type="ORF">SAMN05421786_101569</name>
</gene>
<proteinExistence type="predicted"/>
<dbReference type="EMBL" id="FTOL01000001">
    <property type="protein sequence ID" value="SIS62281.1"/>
    <property type="molecule type" value="Genomic_DNA"/>
</dbReference>